<dbReference type="RefSeq" id="WP_191813838.1">
    <property type="nucleotide sequence ID" value="NZ_JACSQT010000004.1"/>
</dbReference>
<name>A0ABR8QPQ7_9BACI</name>
<dbReference type="Proteomes" id="UP000657931">
    <property type="component" value="Unassembled WGS sequence"/>
</dbReference>
<evidence type="ECO:0000256" key="1">
    <source>
        <dbReference type="SAM" id="Phobius"/>
    </source>
</evidence>
<sequence>MSTGMLSIIAIASIVIWLAVSNEVLKTENSRSKLITLMTAGTLSTVILTISLFQSVSFKW</sequence>
<dbReference type="EMBL" id="JACSQT010000004">
    <property type="protein sequence ID" value="MBD7937531.1"/>
    <property type="molecule type" value="Genomic_DNA"/>
</dbReference>
<feature type="transmembrane region" description="Helical" evidence="1">
    <location>
        <begin position="34"/>
        <end position="53"/>
    </location>
</feature>
<reference evidence="2 3" key="1">
    <citation type="submission" date="2020-08" db="EMBL/GenBank/DDBJ databases">
        <title>A Genomic Blueprint of the Chicken Gut Microbiome.</title>
        <authorList>
            <person name="Gilroy R."/>
            <person name="Ravi A."/>
            <person name="Getino M."/>
            <person name="Pursley I."/>
            <person name="Horton D.L."/>
            <person name="Alikhan N.-F."/>
            <person name="Baker D."/>
            <person name="Gharbi K."/>
            <person name="Hall N."/>
            <person name="Watson M."/>
            <person name="Adriaenssens E.M."/>
            <person name="Foster-Nyarko E."/>
            <person name="Jarju S."/>
            <person name="Secka A."/>
            <person name="Antonio M."/>
            <person name="Oren A."/>
            <person name="Chaudhuri R."/>
            <person name="La Ragione R.M."/>
            <person name="Hildebrand F."/>
            <person name="Pallen M.J."/>
        </authorList>
    </citation>
    <scope>NUCLEOTIDE SEQUENCE [LARGE SCALE GENOMIC DNA]</scope>
    <source>
        <strain evidence="2 3">Sa5YUA1</strain>
    </source>
</reference>
<comment type="caution">
    <text evidence="2">The sequence shown here is derived from an EMBL/GenBank/DDBJ whole genome shotgun (WGS) entry which is preliminary data.</text>
</comment>
<keyword evidence="1" id="KW-0472">Membrane</keyword>
<proteinExistence type="predicted"/>
<keyword evidence="3" id="KW-1185">Reference proteome</keyword>
<organism evidence="2 3">
    <name type="scientific">Cytobacillus stercorigallinarum</name>
    <dbReference type="NCBI Taxonomy" id="2762240"/>
    <lineage>
        <taxon>Bacteria</taxon>
        <taxon>Bacillati</taxon>
        <taxon>Bacillota</taxon>
        <taxon>Bacilli</taxon>
        <taxon>Bacillales</taxon>
        <taxon>Bacillaceae</taxon>
        <taxon>Cytobacillus</taxon>
    </lineage>
</organism>
<accession>A0ABR8QPQ7</accession>
<evidence type="ECO:0000313" key="3">
    <source>
        <dbReference type="Proteomes" id="UP000657931"/>
    </source>
</evidence>
<keyword evidence="1" id="KW-1133">Transmembrane helix</keyword>
<evidence type="ECO:0000313" key="2">
    <source>
        <dbReference type="EMBL" id="MBD7937531.1"/>
    </source>
</evidence>
<protein>
    <submittedName>
        <fullName evidence="2">Uncharacterized protein</fullName>
    </submittedName>
</protein>
<feature type="transmembrane region" description="Helical" evidence="1">
    <location>
        <begin position="6"/>
        <end position="25"/>
    </location>
</feature>
<keyword evidence="1" id="KW-0812">Transmembrane</keyword>
<gene>
    <name evidence="2" type="ORF">H9655_10895</name>
</gene>